<sequence>MWPFSRKARRQLGVDVGTSSVKVVELERENEHLKLANYGVMDGSDFFGEMLNNSNTPLGLKMSENDIADVLKRLFASAHIKTRSAVMSIPIFSSFLTVMDLPNLSAKELESAVPFEARSYIPVPLAEVVLDWLIIPTESAGLGLAGAAAEQKKDKITILLIAVPKEVISKYQRIAALSGLELSALESESFSLARSLIGADQGTVMLVDLGGRSANLTIINRGFILISHSADISGREITKAVTHSLNVAPARAEELKRMSGVVQTSTEKGLAQVITPFIDKLIGEIERMDSLLSKKISHKVEKVILTGGTANLPGITEYLSRRLGVEVIIGNPLSKIKFNAELEPIFRRELSPTLAVAIGLAMREL</sequence>
<dbReference type="SUPFAM" id="SSF53067">
    <property type="entry name" value="Actin-like ATPase domain"/>
    <property type="match status" value="2"/>
</dbReference>
<proteinExistence type="predicted"/>
<dbReference type="EMBL" id="JACPHQ010000038">
    <property type="protein sequence ID" value="MBI2466124.1"/>
    <property type="molecule type" value="Genomic_DNA"/>
</dbReference>
<name>A0A932DSQ3_9BACT</name>
<dbReference type="EMBL" id="JACOYY010000086">
    <property type="protein sequence ID" value="MBI2052616.1"/>
    <property type="molecule type" value="Genomic_DNA"/>
</dbReference>
<evidence type="ECO:0000313" key="2">
    <source>
        <dbReference type="EMBL" id="MBI2466124.1"/>
    </source>
</evidence>
<dbReference type="PANTHER" id="PTHR32432">
    <property type="entry name" value="CELL DIVISION PROTEIN FTSA-RELATED"/>
    <property type="match status" value="1"/>
</dbReference>
<dbReference type="Proteomes" id="UP000709672">
    <property type="component" value="Unassembled WGS sequence"/>
</dbReference>
<evidence type="ECO:0000313" key="3">
    <source>
        <dbReference type="Proteomes" id="UP000709672"/>
    </source>
</evidence>
<accession>A0A932DSQ3</accession>
<dbReference type="AlphaFoldDB" id="A0A932DSQ3"/>
<dbReference type="InterPro" id="IPR043129">
    <property type="entry name" value="ATPase_NBD"/>
</dbReference>
<dbReference type="Gene3D" id="3.30.420.40">
    <property type="match status" value="2"/>
</dbReference>
<comment type="caution">
    <text evidence="2">The sequence shown here is derived from an EMBL/GenBank/DDBJ whole genome shotgun (WGS) entry which is preliminary data.</text>
</comment>
<dbReference type="NCBIfam" id="TIGR01175">
    <property type="entry name" value="pilM"/>
    <property type="match status" value="1"/>
</dbReference>
<protein>
    <submittedName>
        <fullName evidence="2">Type IV pilus assembly protein PilM</fullName>
    </submittedName>
</protein>
<dbReference type="InterPro" id="IPR005883">
    <property type="entry name" value="PilM"/>
</dbReference>
<gene>
    <name evidence="2" type="primary">pilM</name>
    <name evidence="1" type="ORF">HYT38_03020</name>
    <name evidence="2" type="ORF">HYV66_02770</name>
</gene>
<reference evidence="2" key="1">
    <citation type="submission" date="2020-07" db="EMBL/GenBank/DDBJ databases">
        <title>Huge and variable diversity of episymbiotic CPR bacteria and DPANN archaea in groundwater ecosystems.</title>
        <authorList>
            <person name="He C.Y."/>
            <person name="Keren R."/>
            <person name="Whittaker M."/>
            <person name="Farag I.F."/>
            <person name="Doudna J."/>
            <person name="Cate J.H.D."/>
            <person name="Banfield J.F."/>
        </authorList>
    </citation>
    <scope>NUCLEOTIDE SEQUENCE</scope>
    <source>
        <strain evidence="1">NC_groundwater_191_Ag_S-0.1um_45_8</strain>
        <strain evidence="2">NC_groundwater_418_Ag_B-0.1um_45_10</strain>
    </source>
</reference>
<dbReference type="Pfam" id="PF11104">
    <property type="entry name" value="PilM_2"/>
    <property type="match status" value="1"/>
</dbReference>
<dbReference type="Proteomes" id="UP000786662">
    <property type="component" value="Unassembled WGS sequence"/>
</dbReference>
<dbReference type="Gene3D" id="3.30.1490.300">
    <property type="match status" value="1"/>
</dbReference>
<dbReference type="InterPro" id="IPR050696">
    <property type="entry name" value="FtsA/MreB"/>
</dbReference>
<organism evidence="2 3">
    <name type="scientific">Candidatus Sungiibacteriota bacterium</name>
    <dbReference type="NCBI Taxonomy" id="2750080"/>
    <lineage>
        <taxon>Bacteria</taxon>
        <taxon>Candidatus Sungiibacteriota</taxon>
    </lineage>
</organism>
<dbReference type="PIRSF" id="PIRSF019169">
    <property type="entry name" value="PilM"/>
    <property type="match status" value="1"/>
</dbReference>
<dbReference type="CDD" id="cd24049">
    <property type="entry name" value="ASKHA_NBD_PilM"/>
    <property type="match status" value="1"/>
</dbReference>
<dbReference type="PANTHER" id="PTHR32432:SF3">
    <property type="entry name" value="ETHANOLAMINE UTILIZATION PROTEIN EUTJ"/>
    <property type="match status" value="1"/>
</dbReference>
<evidence type="ECO:0000313" key="1">
    <source>
        <dbReference type="EMBL" id="MBI2052616.1"/>
    </source>
</evidence>